<dbReference type="GO" id="GO:0005737">
    <property type="term" value="C:cytoplasm"/>
    <property type="evidence" value="ECO:0007669"/>
    <property type="project" value="TreeGrafter"/>
</dbReference>
<reference evidence="18 19" key="1">
    <citation type="submission" date="2018-08" db="EMBL/GenBank/DDBJ databases">
        <title>Genomic investigation of the strawberry pathogen Phytophthora fragariae indicates pathogenicity is determined by transcriptional variation in three key races.</title>
        <authorList>
            <person name="Adams T.M."/>
            <person name="Armitage A.D."/>
            <person name="Sobczyk M.K."/>
            <person name="Bates H.J."/>
            <person name="Dunwell J.M."/>
            <person name="Nellist C.F."/>
            <person name="Harrison R.J."/>
        </authorList>
    </citation>
    <scope>NUCLEOTIDE SEQUENCE [LARGE SCALE GENOMIC DNA]</scope>
    <source>
        <strain evidence="17 20">A4</strain>
        <strain evidence="16 21">BC-1</strain>
        <strain evidence="15 25">BC-23</strain>
        <strain evidence="14 19">NOV-27</strain>
        <strain evidence="13 22">NOV-5</strain>
        <strain evidence="11 23">NOV-71</strain>
        <strain evidence="9 18">NOV-9</strain>
        <strain evidence="12 26">ONT-3</strain>
        <strain evidence="10 24">SCRP245</strain>
    </source>
</reference>
<dbReference type="PANTHER" id="PTHR14738">
    <property type="entry name" value="ZINC FINGER CCCH DOMAIN-CONTAINING PROTEIN 14"/>
    <property type="match status" value="1"/>
</dbReference>
<keyword evidence="3" id="KW-0479">Metal-binding</keyword>
<evidence type="ECO:0000313" key="9">
    <source>
        <dbReference type="EMBL" id="KAE8930596.1"/>
    </source>
</evidence>
<dbReference type="Proteomes" id="UP000440367">
    <property type="component" value="Unassembled WGS sequence"/>
</dbReference>
<evidence type="ECO:0000313" key="14">
    <source>
        <dbReference type="EMBL" id="KAE9188170.1"/>
    </source>
</evidence>
<feature type="compositionally biased region" description="Gly residues" evidence="8">
    <location>
        <begin position="316"/>
        <end position="326"/>
    </location>
</feature>
<feature type="compositionally biased region" description="Polar residues" evidence="8">
    <location>
        <begin position="444"/>
        <end position="458"/>
    </location>
</feature>
<dbReference type="GO" id="GO:0005634">
    <property type="term" value="C:nucleus"/>
    <property type="evidence" value="ECO:0007669"/>
    <property type="project" value="UniProtKB-SubCell"/>
</dbReference>
<evidence type="ECO:0000256" key="5">
    <source>
        <dbReference type="ARBA" id="ARBA00022771"/>
    </source>
</evidence>
<evidence type="ECO:0000313" key="16">
    <source>
        <dbReference type="EMBL" id="KAE9205296.1"/>
    </source>
</evidence>
<dbReference type="Proteomes" id="UP000488956">
    <property type="component" value="Unassembled WGS sequence"/>
</dbReference>
<dbReference type="GO" id="GO:0008270">
    <property type="term" value="F:zinc ion binding"/>
    <property type="evidence" value="ECO:0007669"/>
    <property type="project" value="UniProtKB-KW"/>
</dbReference>
<evidence type="ECO:0000256" key="1">
    <source>
        <dbReference type="ARBA" id="ARBA00004123"/>
    </source>
</evidence>
<name>A0A6A3EED1_9STRA</name>
<evidence type="ECO:0000256" key="4">
    <source>
        <dbReference type="ARBA" id="ARBA00022737"/>
    </source>
</evidence>
<evidence type="ECO:0000313" key="10">
    <source>
        <dbReference type="EMBL" id="KAE8991664.1"/>
    </source>
</evidence>
<evidence type="ECO:0000313" key="20">
    <source>
        <dbReference type="Proteomes" id="UP000437068"/>
    </source>
</evidence>
<dbReference type="AlphaFoldDB" id="A0A6A3EED1"/>
<comment type="subcellular location">
    <subcellularLocation>
        <location evidence="1">Nucleus</location>
    </subcellularLocation>
</comment>
<comment type="caution">
    <text evidence="9">The sequence shown here is derived from an EMBL/GenBank/DDBJ whole genome shotgun (WGS) entry which is preliminary data.</text>
</comment>
<feature type="compositionally biased region" description="Basic and acidic residues" evidence="8">
    <location>
        <begin position="271"/>
        <end position="297"/>
    </location>
</feature>
<feature type="compositionally biased region" description="Basic and acidic residues" evidence="8">
    <location>
        <begin position="189"/>
        <end position="200"/>
    </location>
</feature>
<evidence type="ECO:0000313" key="12">
    <source>
        <dbReference type="EMBL" id="KAE9088072.1"/>
    </source>
</evidence>
<evidence type="ECO:0000256" key="6">
    <source>
        <dbReference type="ARBA" id="ARBA00022833"/>
    </source>
</evidence>
<dbReference type="EMBL" id="QXGC01001551">
    <property type="protein sequence ID" value="KAE9200663.1"/>
    <property type="molecule type" value="Genomic_DNA"/>
</dbReference>
<feature type="compositionally biased region" description="Acidic residues" evidence="8">
    <location>
        <begin position="93"/>
        <end position="107"/>
    </location>
</feature>
<dbReference type="Proteomes" id="UP000460718">
    <property type="component" value="Unassembled WGS sequence"/>
</dbReference>
<dbReference type="EMBL" id="QXGD01001477">
    <property type="protein sequence ID" value="KAE9205296.1"/>
    <property type="molecule type" value="Genomic_DNA"/>
</dbReference>
<protein>
    <recommendedName>
        <fullName evidence="27">PWI domain-containing protein</fullName>
    </recommendedName>
</protein>
<evidence type="ECO:0000313" key="21">
    <source>
        <dbReference type="Proteomes" id="UP000440367"/>
    </source>
</evidence>
<dbReference type="EMBL" id="QXFZ01002732">
    <property type="protein sequence ID" value="KAE9074295.1"/>
    <property type="molecule type" value="Genomic_DNA"/>
</dbReference>
<dbReference type="Proteomes" id="UP000441208">
    <property type="component" value="Unassembled WGS sequence"/>
</dbReference>
<feature type="compositionally biased region" description="Basic and acidic residues" evidence="8">
    <location>
        <begin position="246"/>
        <end position="263"/>
    </location>
</feature>
<dbReference type="Gene3D" id="1.10.340.40">
    <property type="entry name" value="Nuclear abundant poly(A) RNA-bind protein 2, N-terminal domain"/>
    <property type="match status" value="1"/>
</dbReference>
<evidence type="ECO:0000313" key="15">
    <source>
        <dbReference type="EMBL" id="KAE9200663.1"/>
    </source>
</evidence>
<dbReference type="GO" id="GO:0043488">
    <property type="term" value="P:regulation of mRNA stability"/>
    <property type="evidence" value="ECO:0007669"/>
    <property type="project" value="InterPro"/>
</dbReference>
<evidence type="ECO:0000313" key="25">
    <source>
        <dbReference type="Proteomes" id="UP000476176"/>
    </source>
</evidence>
<feature type="compositionally biased region" description="Polar residues" evidence="8">
    <location>
        <begin position="143"/>
        <end position="157"/>
    </location>
</feature>
<keyword evidence="5" id="KW-0863">Zinc-finger</keyword>
<dbReference type="Proteomes" id="UP000433483">
    <property type="component" value="Unassembled WGS sequence"/>
</dbReference>
<dbReference type="GO" id="GO:0008143">
    <property type="term" value="F:poly(A) binding"/>
    <property type="evidence" value="ECO:0007669"/>
    <property type="project" value="InterPro"/>
</dbReference>
<evidence type="ECO:0000313" key="17">
    <source>
        <dbReference type="EMBL" id="KAE9278813.1"/>
    </source>
</evidence>
<evidence type="ECO:0000256" key="3">
    <source>
        <dbReference type="ARBA" id="ARBA00022723"/>
    </source>
</evidence>
<dbReference type="EMBL" id="QXFX01001573">
    <property type="protein sequence ID" value="KAE9088072.1"/>
    <property type="molecule type" value="Genomic_DNA"/>
</dbReference>
<gene>
    <name evidence="17" type="ORF">PF001_g24995</name>
    <name evidence="16" type="ORF">PF002_g20372</name>
    <name evidence="15" type="ORF">PF004_g18939</name>
    <name evidence="14" type="ORF">PF005_g20163</name>
    <name evidence="13" type="ORF">PF006_g23651</name>
    <name evidence="11" type="ORF">PF007_g25467</name>
    <name evidence="9" type="ORF">PF009_g19318</name>
    <name evidence="12" type="ORF">PF010_g19498</name>
    <name evidence="10" type="ORF">PF011_g17856</name>
</gene>
<dbReference type="PANTHER" id="PTHR14738:SF29">
    <property type="entry name" value="ZINC FINGER CCCH DOMAIN-CONTAINING PROTEIN 14"/>
    <property type="match status" value="1"/>
</dbReference>
<evidence type="ECO:0000313" key="26">
    <source>
        <dbReference type="Proteomes" id="UP000488956"/>
    </source>
</evidence>
<dbReference type="Proteomes" id="UP000440732">
    <property type="component" value="Unassembled WGS sequence"/>
</dbReference>
<dbReference type="EMBL" id="QXGF01001357">
    <property type="protein sequence ID" value="KAE8930596.1"/>
    <property type="molecule type" value="Genomic_DNA"/>
</dbReference>
<keyword evidence="19" id="KW-1185">Reference proteome</keyword>
<dbReference type="EMBL" id="QXGA01002477">
    <property type="protein sequence ID" value="KAE9097094.1"/>
    <property type="molecule type" value="Genomic_DNA"/>
</dbReference>
<comment type="similarity">
    <text evidence="2">Belongs to the ZC3H14 family.</text>
</comment>
<feature type="region of interest" description="Disordered" evidence="8">
    <location>
        <begin position="379"/>
        <end position="486"/>
    </location>
</feature>
<dbReference type="InterPro" id="IPR043094">
    <property type="entry name" value="Nab2/ZC3H14_N_sf"/>
</dbReference>
<dbReference type="EMBL" id="QXGB01001602">
    <property type="protein sequence ID" value="KAE9188170.1"/>
    <property type="molecule type" value="Genomic_DNA"/>
</dbReference>
<keyword evidence="7" id="KW-0539">Nucleus</keyword>
<evidence type="ECO:0000313" key="18">
    <source>
        <dbReference type="Proteomes" id="UP000429523"/>
    </source>
</evidence>
<evidence type="ECO:0008006" key="27">
    <source>
        <dbReference type="Google" id="ProtNLM"/>
    </source>
</evidence>
<keyword evidence="6" id="KW-0862">Zinc</keyword>
<feature type="region of interest" description="Disordered" evidence="8">
    <location>
        <begin position="91"/>
        <end position="326"/>
    </location>
</feature>
<evidence type="ECO:0000256" key="7">
    <source>
        <dbReference type="ARBA" id="ARBA00023242"/>
    </source>
</evidence>
<feature type="compositionally biased region" description="Low complexity" evidence="8">
    <location>
        <begin position="122"/>
        <end position="142"/>
    </location>
</feature>
<evidence type="ECO:0000313" key="22">
    <source>
        <dbReference type="Proteomes" id="UP000440732"/>
    </source>
</evidence>
<proteinExistence type="inferred from homology"/>
<feature type="compositionally biased region" description="Basic and acidic residues" evidence="8">
    <location>
        <begin position="305"/>
        <end position="315"/>
    </location>
</feature>
<accession>A0A6A3EED1</accession>
<dbReference type="EMBL" id="QXFW01001383">
    <property type="protein sequence ID" value="KAE8991664.1"/>
    <property type="molecule type" value="Genomic_DNA"/>
</dbReference>
<dbReference type="Proteomes" id="UP000476176">
    <property type="component" value="Unassembled WGS sequence"/>
</dbReference>
<dbReference type="OrthoDB" id="438553at2759"/>
<evidence type="ECO:0000313" key="23">
    <source>
        <dbReference type="Proteomes" id="UP000441208"/>
    </source>
</evidence>
<dbReference type="Proteomes" id="UP000429523">
    <property type="component" value="Unassembled WGS sequence"/>
</dbReference>
<dbReference type="InterPro" id="IPR040366">
    <property type="entry name" value="Nab2/ZC3H14"/>
</dbReference>
<sequence>MASYPKSYVFPLALTDAWKQQITTKTREKLTEMLGVEVDNVMAEYVIVMVGNKKNMEQIAHDLVDFIGEESADQFAAWLSLLLPTFEAQAPEAVDETEQPQAEEEASVEEKQQDVEAPPKRVVSLKGLSSSTSDPSKTKTVSLSSNRGTIRSLNPSKTDTDDVIARRAQRFGIVEKKPAAKKSPSSASGKEDRRQRDESRSTGSKRRASERESGNRLSQRLGPPVNVDQAELDARDTMGSHKKRRNDRDRDHDRDRDRGDENQRGGGRNNRRSDRDRDHDMEDAGRGGRKRNSDSRDVQPPLPPSDDKGDKRDYGRGMGPLMGFQGGPMGYGGFPPPYGGPMFYPPPGYGPMNPYAMGFPPQGMPPYGGRGYPRGPAGGMHNGPPGARPFQNRKWVNPNVAKAEEAKANEGKTGSDAAEGEGSGATQNAGLNAGAPAFAPRNPFFSSQMRPRFQNKTWVRQDPAKDEDLNSSLPKTPPQELLESTE</sequence>
<evidence type="ECO:0000313" key="19">
    <source>
        <dbReference type="Proteomes" id="UP000433483"/>
    </source>
</evidence>
<organism evidence="9 18">
    <name type="scientific">Phytophthora fragariae</name>
    <dbReference type="NCBI Taxonomy" id="53985"/>
    <lineage>
        <taxon>Eukaryota</taxon>
        <taxon>Sar</taxon>
        <taxon>Stramenopiles</taxon>
        <taxon>Oomycota</taxon>
        <taxon>Peronosporomycetes</taxon>
        <taxon>Peronosporales</taxon>
        <taxon>Peronosporaceae</taxon>
        <taxon>Phytophthora</taxon>
    </lineage>
</organism>
<evidence type="ECO:0000256" key="2">
    <source>
        <dbReference type="ARBA" id="ARBA00008423"/>
    </source>
</evidence>
<keyword evidence="4" id="KW-0677">Repeat</keyword>
<dbReference type="EMBL" id="QXGE01002839">
    <property type="protein sequence ID" value="KAE9278813.1"/>
    <property type="molecule type" value="Genomic_DNA"/>
</dbReference>
<evidence type="ECO:0000313" key="11">
    <source>
        <dbReference type="EMBL" id="KAE9074295.1"/>
    </source>
</evidence>
<evidence type="ECO:0000256" key="8">
    <source>
        <dbReference type="SAM" id="MobiDB-lite"/>
    </source>
</evidence>
<feature type="compositionally biased region" description="Basic and acidic residues" evidence="8">
    <location>
        <begin position="108"/>
        <end position="119"/>
    </location>
</feature>
<evidence type="ECO:0000313" key="13">
    <source>
        <dbReference type="EMBL" id="KAE9097094.1"/>
    </source>
</evidence>
<evidence type="ECO:0000313" key="24">
    <source>
        <dbReference type="Proteomes" id="UP000460718"/>
    </source>
</evidence>
<dbReference type="Proteomes" id="UP000437068">
    <property type="component" value="Unassembled WGS sequence"/>
</dbReference>